<feature type="region of interest" description="Disordered" evidence="1">
    <location>
        <begin position="37"/>
        <end position="128"/>
    </location>
</feature>
<evidence type="ECO:0000256" key="1">
    <source>
        <dbReference type="SAM" id="MobiDB-lite"/>
    </source>
</evidence>
<comment type="caution">
    <text evidence="2">The sequence shown here is derived from an EMBL/GenBank/DDBJ whole genome shotgun (WGS) entry which is preliminary data.</text>
</comment>
<feature type="compositionally biased region" description="Basic and acidic residues" evidence="1">
    <location>
        <begin position="698"/>
        <end position="709"/>
    </location>
</feature>
<sequence length="768" mass="84500">MAGSKPFPELSFVTATTNLDGFKDKKVMRKVRKVVMKNYLDKAKEDPNTTDVRAKKRESPTSLKSEARTPTVQSPSDMPAPSILRRDSMNSFERRTSGYARSTSSRPSSIASSTGSTHSGHAINPMIPPTPNQEWLFGIADDLNKRAARPTGFDTRADFEAILAPGSKITAQKMEFLVAFTRGEAEKASADVFAQHTALPSTVDLDRLKINCATFFGSAGMSEQWLPLMMLSPQSFLASLCVSAPYTDLMTAAYRGDDPSKYTETRQTMEILDILPRMINDALNEHGSDDGNITSVAQLLLGQLSTPYTALIGSHQSALKRMVAQRGGLDKLGGNGALAMNLSLINAEANILRSEPVEQQYLTWISSHLGKNENKIQKLPAPEGPLLWVSQGMLSVKLSPLCRPETFELIELMHELNEKVLRLQRLEENAKAGSMDVNILQSAEEAGIRFRVRDIVGRTHEFPHCHKLVPTGPPDWIYETLRLSSLIFSHAVYQRRPLHMQHACAFGHNCCVTPDMIQEAVQQTPIRPVWDHLAGVLYWALMIAAASCHDPVGETYDADTPSIDTASSSNVTSVHAQPYPTRAATVPPLPATSATPVSTVTPPPLSSSAPPADDEQRQEALRFAAQTWSKGKSMFEQYVHARDTDVVGGLMSGMNISEGQPASSYISTAGPASPSSVPIFYHDSGFVSMMGPPATPSPKEENKRLRFEARSPQSEAEAKKQREKRAYVKRFLTANAVRVSILLRFEHTTAMVQSVQKLEEVTRWLARR</sequence>
<proteinExistence type="predicted"/>
<dbReference type="EMBL" id="JAESVG020000010">
    <property type="protein sequence ID" value="KAG8623550.1"/>
    <property type="molecule type" value="Genomic_DNA"/>
</dbReference>
<dbReference type="AlphaFoldDB" id="A0A8K0P9L2"/>
<feature type="region of interest" description="Disordered" evidence="1">
    <location>
        <begin position="692"/>
        <end position="722"/>
    </location>
</feature>
<keyword evidence="3" id="KW-1185">Reference proteome</keyword>
<feature type="compositionally biased region" description="Polar residues" evidence="1">
    <location>
        <begin position="60"/>
        <end position="76"/>
    </location>
</feature>
<dbReference type="Proteomes" id="UP000809789">
    <property type="component" value="Unassembled WGS sequence"/>
</dbReference>
<feature type="compositionally biased region" description="Low complexity" evidence="1">
    <location>
        <begin position="97"/>
        <end position="123"/>
    </location>
</feature>
<accession>A0A8K0P9L2</accession>
<reference evidence="2" key="1">
    <citation type="submission" date="2021-07" db="EMBL/GenBank/DDBJ databases">
        <title>Elsinoe batatas strain:CRI-CJ2 Genome sequencing and assembly.</title>
        <authorList>
            <person name="Huang L."/>
        </authorList>
    </citation>
    <scope>NUCLEOTIDE SEQUENCE</scope>
    <source>
        <strain evidence="2">CRI-CJ2</strain>
    </source>
</reference>
<dbReference type="OrthoDB" id="4159781at2759"/>
<organism evidence="2 3">
    <name type="scientific">Elsinoe batatas</name>
    <dbReference type="NCBI Taxonomy" id="2601811"/>
    <lineage>
        <taxon>Eukaryota</taxon>
        <taxon>Fungi</taxon>
        <taxon>Dikarya</taxon>
        <taxon>Ascomycota</taxon>
        <taxon>Pezizomycotina</taxon>
        <taxon>Dothideomycetes</taxon>
        <taxon>Dothideomycetidae</taxon>
        <taxon>Myriangiales</taxon>
        <taxon>Elsinoaceae</taxon>
        <taxon>Elsinoe</taxon>
    </lineage>
</organism>
<feature type="compositionally biased region" description="Basic and acidic residues" evidence="1">
    <location>
        <begin position="84"/>
        <end position="96"/>
    </location>
</feature>
<feature type="compositionally biased region" description="Low complexity" evidence="1">
    <location>
        <begin position="591"/>
        <end position="611"/>
    </location>
</feature>
<feature type="region of interest" description="Disordered" evidence="1">
    <location>
        <begin position="581"/>
        <end position="616"/>
    </location>
</feature>
<name>A0A8K0P9L2_9PEZI</name>
<protein>
    <submittedName>
        <fullName evidence="2">Uncharacterized protein</fullName>
    </submittedName>
</protein>
<evidence type="ECO:0000313" key="3">
    <source>
        <dbReference type="Proteomes" id="UP000809789"/>
    </source>
</evidence>
<dbReference type="PANTHER" id="PTHR37540">
    <property type="entry name" value="TRANSCRIPTION FACTOR (ACR-2), PUTATIVE-RELATED-RELATED"/>
    <property type="match status" value="1"/>
</dbReference>
<dbReference type="PANTHER" id="PTHR37540:SF5">
    <property type="entry name" value="TRANSCRIPTION FACTOR DOMAIN-CONTAINING PROTEIN"/>
    <property type="match status" value="1"/>
</dbReference>
<gene>
    <name evidence="2" type="ORF">KVT40_008526</name>
</gene>
<evidence type="ECO:0000313" key="2">
    <source>
        <dbReference type="EMBL" id="KAG8623550.1"/>
    </source>
</evidence>